<dbReference type="GO" id="GO:0016020">
    <property type="term" value="C:membrane"/>
    <property type="evidence" value="ECO:0007669"/>
    <property type="project" value="InterPro"/>
</dbReference>
<gene>
    <name evidence="2" type="ORF">BB934_07280</name>
</gene>
<accession>A0A1B2EDQ5</accession>
<organism evidence="2">
    <name type="scientific">Microvirga ossetica</name>
    <dbReference type="NCBI Taxonomy" id="1882682"/>
    <lineage>
        <taxon>Bacteria</taxon>
        <taxon>Pseudomonadati</taxon>
        <taxon>Pseudomonadota</taxon>
        <taxon>Alphaproteobacteria</taxon>
        <taxon>Hyphomicrobiales</taxon>
        <taxon>Methylobacteriaceae</taxon>
        <taxon>Microvirga</taxon>
    </lineage>
</organism>
<dbReference type="EMBL" id="CP016616">
    <property type="protein sequence ID" value="ANY78059.1"/>
    <property type="molecule type" value="Genomic_DNA"/>
</dbReference>
<dbReference type="PIRSF" id="PIRSF038991">
    <property type="entry name" value="Protein_AbrB"/>
    <property type="match status" value="1"/>
</dbReference>
<dbReference type="OrthoDB" id="7157734at2"/>
<dbReference type="Pfam" id="PF05145">
    <property type="entry name" value="AbrB"/>
    <property type="match status" value="1"/>
</dbReference>
<dbReference type="GO" id="GO:0010468">
    <property type="term" value="P:regulation of gene expression"/>
    <property type="evidence" value="ECO:0007669"/>
    <property type="project" value="InterPro"/>
</dbReference>
<keyword evidence="1" id="KW-0812">Transmembrane</keyword>
<keyword evidence="1" id="KW-0472">Membrane</keyword>
<dbReference type="KEGG" id="moc:BB934_07280"/>
<name>A0A1B2EDQ5_9HYPH</name>
<dbReference type="AlphaFoldDB" id="A0A1B2EDQ5"/>
<keyword evidence="1" id="KW-1133">Transmembrane helix</keyword>
<proteinExistence type="predicted"/>
<dbReference type="InterPro" id="IPR017516">
    <property type="entry name" value="AbrB_dup"/>
</dbReference>
<dbReference type="GO" id="GO:0004497">
    <property type="term" value="F:monooxygenase activity"/>
    <property type="evidence" value="ECO:0007669"/>
    <property type="project" value="UniProtKB-KW"/>
</dbReference>
<protein>
    <submittedName>
        <fullName evidence="2">Ammonia monooxygenase</fullName>
    </submittedName>
</protein>
<reference evidence="2" key="1">
    <citation type="submission" date="2016-07" db="EMBL/GenBank/DDBJ databases">
        <title>Microvirga ossetica sp. nov. a new species of rhizobia isolated from root nodules of the legume species Vicia alpestris Steven originated from North Ossetia region in the Caucasus.</title>
        <authorList>
            <person name="Safronova V.I."/>
            <person name="Kuznetsova I.G."/>
            <person name="Sazanova A.L."/>
            <person name="Belimov A."/>
            <person name="Andronov E."/>
            <person name="Osledkin Y.S."/>
            <person name="Onishchuk O.P."/>
            <person name="Kurchak O.N."/>
            <person name="Shaposhnikov A.I."/>
            <person name="Willems A."/>
            <person name="Tikhonovich I.A."/>
        </authorList>
    </citation>
    <scope>NUCLEOTIDE SEQUENCE [LARGE SCALE GENOMIC DNA]</scope>
    <source>
        <strain evidence="2">V5/3M</strain>
    </source>
</reference>
<feature type="transmembrane region" description="Helical" evidence="1">
    <location>
        <begin position="289"/>
        <end position="311"/>
    </location>
</feature>
<dbReference type="RefSeq" id="WP_099509052.1">
    <property type="nucleotide sequence ID" value="NZ_CP016616.1"/>
</dbReference>
<feature type="transmembrane region" description="Helical" evidence="1">
    <location>
        <begin position="85"/>
        <end position="104"/>
    </location>
</feature>
<evidence type="ECO:0000256" key="1">
    <source>
        <dbReference type="SAM" id="Phobius"/>
    </source>
</evidence>
<dbReference type="InterPro" id="IPR007820">
    <property type="entry name" value="AbrB_fam"/>
</dbReference>
<feature type="transmembrane region" description="Helical" evidence="1">
    <location>
        <begin position="227"/>
        <end position="248"/>
    </location>
</feature>
<feature type="transmembrane region" description="Helical" evidence="1">
    <location>
        <begin position="27"/>
        <end position="48"/>
    </location>
</feature>
<feature type="transmembrane region" description="Helical" evidence="1">
    <location>
        <begin position="260"/>
        <end position="283"/>
    </location>
</feature>
<feature type="transmembrane region" description="Helical" evidence="1">
    <location>
        <begin position="183"/>
        <end position="198"/>
    </location>
</feature>
<evidence type="ECO:0000313" key="2">
    <source>
        <dbReference type="EMBL" id="ANY78059.1"/>
    </source>
</evidence>
<feature type="transmembrane region" description="Helical" evidence="1">
    <location>
        <begin position="148"/>
        <end position="171"/>
    </location>
</feature>
<dbReference type="NCBIfam" id="TIGR03082">
    <property type="entry name" value="Gneg_AbrB_dup"/>
    <property type="match status" value="1"/>
</dbReference>
<keyword evidence="2" id="KW-0560">Oxidoreductase</keyword>
<feature type="transmembrane region" description="Helical" evidence="1">
    <location>
        <begin position="323"/>
        <end position="340"/>
    </location>
</feature>
<dbReference type="PANTHER" id="PTHR38457">
    <property type="entry name" value="REGULATOR ABRB-RELATED"/>
    <property type="match status" value="1"/>
</dbReference>
<keyword evidence="2" id="KW-0503">Monooxygenase</keyword>
<dbReference type="PANTHER" id="PTHR38457:SF1">
    <property type="entry name" value="REGULATOR ABRB-RELATED"/>
    <property type="match status" value="1"/>
</dbReference>
<sequence length="349" mass="35577">MRLVFAHLAQILIAALGGLIFHWLGVPAAWLSGAAIAATLWGLTGWAVPMPKALADTAMLISGAAMGAAVTPDAIAAMGRYPGSLMLLVIGVVAISAASTGWLVRMSGWRKADAVLASVPGALSTVLAVAADRKAEVASIAIVQNFRLFVLIALLPSFVVVTGGGGNTGALIGEGLPIESPEGMAFILLGGLLLGLVFNRLKVAAPILLGATVVSAVSHGAEWVTGVIPPVIATGGLVLIGLFIAERFRNVQRSTLRQALVAALGSFGVGMVVAVLFAGAAAWLAGVSFANGLVAFAPGGLEAMTVLALILGLDPLYVGIHHLVRFLGIGLVLPFLIGWLQRSRPEAAE</sequence>